<sequence>MQEVRGEQQAGPRTVVVAGDVVIEHRIYEGVRTRPHTHAEQGTRIEQEAGGATLLHALLRNLGSVAPQPFSAELAMGATPEHRLVGSYSLLTPCPAAAGAKGPVWRVTRDLGYGDSLEPNTRYAVSPRREAMPASVVVVDDGALGFRHSTNRTAWPEELREGAASGVDWVVLKTCTPLAQGDLWQRLSHELGDRLVVVTSASDLRQEEVGITEGLSWEHTAQDLLQELTLNQSISDLTRARHLVITLGTDGALWLSRNDDGTARCRLVFDPGGLEGAWARRVHGQVWGGMSCLVAGIVAELTGCSPTTAGVQRAADEVRPDIGAGIVRGLSAARHLLAVGYGPATDAAAEDVTTPTFPPPAVVADLLEPSFRYRVADVPASVASIGRSKAWTIASGDQDVVAGRPLHGLARRVALFGPRALVGEVPYAVFGKLTAVDRVEIESLRGLERLVKSYENDPHPSKPLSIAVFGPPGSGKSFGVKQIAKTVLGEKVPILEFNLSQYSDPAELVGALHQVRDKVLGGTTPVVFWDEFDSREYLWLQYLLAPMQDGAFQEGQITHPIGKCVFVFAGGTSHDFANFSPREESSSRVAGVAARSGLTRQEKFRLAKGPDFVSRLSGYLNVAGPNRRQRYDALIGSWVDDDAPPDISFPVRRALLMRATGGYVGPAEDAEMDIDGGLLSAFLEIGRYEHGARSLETIMKLTRSGGQPGIRRSALPPEDQLSLHVDADEFMGLVDLDLPFKMHSEELAPAVHGFYRQAVEGESVLYDVEFEALPDGVRADNVAAAARIPRVLALVGLVIVSNGHPSVAHEDVVARLIDSNIELLAEAEHDGWMEQKYRDGWSHGSTRDDATKTHPCLVRYAILSEQDKDKDRNAVRHYPDIVALSGHKIVEAGCTTATPAQRANASVMQRRSGGR</sequence>
<dbReference type="GO" id="GO:0005524">
    <property type="term" value="F:ATP binding"/>
    <property type="evidence" value="ECO:0007669"/>
    <property type="project" value="InterPro"/>
</dbReference>
<dbReference type="GO" id="GO:0016887">
    <property type="term" value="F:ATP hydrolysis activity"/>
    <property type="evidence" value="ECO:0007669"/>
    <property type="project" value="InterPro"/>
</dbReference>
<feature type="domain" description="Ryanodine receptor Ryr" evidence="2">
    <location>
        <begin position="818"/>
        <end position="883"/>
    </location>
</feature>
<dbReference type="AlphaFoldDB" id="A0A543PN71"/>
<evidence type="ECO:0000259" key="1">
    <source>
        <dbReference type="Pfam" id="PF00004"/>
    </source>
</evidence>
<dbReference type="InterPro" id="IPR003032">
    <property type="entry name" value="Ryanodine_rcpt"/>
</dbReference>
<accession>A0A543PN71</accession>
<organism evidence="3 4">
    <name type="scientific">Humibacillus xanthopallidus</name>
    <dbReference type="NCBI Taxonomy" id="412689"/>
    <lineage>
        <taxon>Bacteria</taxon>
        <taxon>Bacillati</taxon>
        <taxon>Actinomycetota</taxon>
        <taxon>Actinomycetes</taxon>
        <taxon>Micrococcales</taxon>
        <taxon>Intrasporangiaceae</taxon>
        <taxon>Humibacillus</taxon>
    </lineage>
</organism>
<dbReference type="SUPFAM" id="SSF52540">
    <property type="entry name" value="P-loop containing nucleoside triphosphate hydrolases"/>
    <property type="match status" value="1"/>
</dbReference>
<gene>
    <name evidence="3" type="ORF">FHX52_4772</name>
</gene>
<protein>
    <submittedName>
        <fullName evidence="3">ATPase family protein associated with various cellular activities (AAA)</fullName>
    </submittedName>
</protein>
<dbReference type="RefSeq" id="WP_141824730.1">
    <property type="nucleotide sequence ID" value="NZ_BAAAQC010000013.1"/>
</dbReference>
<evidence type="ECO:0000313" key="3">
    <source>
        <dbReference type="EMBL" id="TQN45532.1"/>
    </source>
</evidence>
<dbReference type="InterPro" id="IPR003959">
    <property type="entry name" value="ATPase_AAA_core"/>
</dbReference>
<dbReference type="Pfam" id="PF02026">
    <property type="entry name" value="RyR"/>
    <property type="match status" value="1"/>
</dbReference>
<name>A0A543PN71_9MICO</name>
<proteinExistence type="predicted"/>
<reference evidence="3 4" key="1">
    <citation type="submission" date="2019-06" db="EMBL/GenBank/DDBJ databases">
        <title>Sequencing the genomes of 1000 actinobacteria strains.</title>
        <authorList>
            <person name="Klenk H.-P."/>
        </authorList>
    </citation>
    <scope>NUCLEOTIDE SEQUENCE [LARGE SCALE GENOMIC DNA]</scope>
    <source>
        <strain evidence="3 4">DSM 21776</strain>
    </source>
</reference>
<dbReference type="InterPro" id="IPR027417">
    <property type="entry name" value="P-loop_NTPase"/>
</dbReference>
<comment type="caution">
    <text evidence="3">The sequence shown here is derived from an EMBL/GenBank/DDBJ whole genome shotgun (WGS) entry which is preliminary data.</text>
</comment>
<feature type="domain" description="ATPase AAA-type core" evidence="1">
    <location>
        <begin position="468"/>
        <end position="534"/>
    </location>
</feature>
<evidence type="ECO:0000313" key="4">
    <source>
        <dbReference type="Proteomes" id="UP000320085"/>
    </source>
</evidence>
<dbReference type="OrthoDB" id="4228364at2"/>
<dbReference type="EMBL" id="VFQF01000003">
    <property type="protein sequence ID" value="TQN45532.1"/>
    <property type="molecule type" value="Genomic_DNA"/>
</dbReference>
<evidence type="ECO:0000259" key="2">
    <source>
        <dbReference type="Pfam" id="PF02026"/>
    </source>
</evidence>
<dbReference type="Gene3D" id="6.20.350.10">
    <property type="match status" value="1"/>
</dbReference>
<dbReference type="Proteomes" id="UP000320085">
    <property type="component" value="Unassembled WGS sequence"/>
</dbReference>
<dbReference type="Gene3D" id="3.40.50.300">
    <property type="entry name" value="P-loop containing nucleotide triphosphate hydrolases"/>
    <property type="match status" value="1"/>
</dbReference>
<dbReference type="Pfam" id="PF00004">
    <property type="entry name" value="AAA"/>
    <property type="match status" value="1"/>
</dbReference>